<reference evidence="1 2" key="1">
    <citation type="submission" date="2015-03" db="EMBL/GenBank/DDBJ databases">
        <title>Draft Genome Sequence of Burkholderia andropogonis type strain ICMP2807, isolated from Sorghum bicolor.</title>
        <authorList>
            <person name="Lopes-Santos L."/>
            <person name="Castro D.B."/>
            <person name="Ottoboni L.M."/>
            <person name="Park D."/>
            <person name="Weirc B.S."/>
            <person name="Destefano S.A."/>
        </authorList>
    </citation>
    <scope>NUCLEOTIDE SEQUENCE [LARGE SCALE GENOMIC DNA]</scope>
    <source>
        <strain evidence="1 2">ICMP2807</strain>
    </source>
</reference>
<dbReference type="Proteomes" id="UP000033618">
    <property type="component" value="Unassembled WGS sequence"/>
</dbReference>
<dbReference type="OrthoDB" id="9000369at2"/>
<sequence length="259" mass="27781">MTSRRTFIRSTSVAAALPVIASTAGISKTVQAASAATLDADLKKQMLAKLTTELNDAHTAAIEVPYLHDIFFSWDLPFIPAAQISSIIAFSFGDRPGASTPLPGPINEAIADAVNQLYTLKPVMVYAQAEVASVLTTKYGMSTNNLQSVHPPAVASSGKVTYPTLDDVAVAILALKTNAAALGTVGVITHRDQTKRAIQTCTAHGMTAYAPNDITLPRNYDPHASQPTRRRRDLFLLNDMANQFASLRLQLITEEYPNG</sequence>
<dbReference type="EMBL" id="LAQU01000003">
    <property type="protein sequence ID" value="KKB64658.1"/>
    <property type="molecule type" value="Genomic_DNA"/>
</dbReference>
<evidence type="ECO:0000313" key="2">
    <source>
        <dbReference type="Proteomes" id="UP000033618"/>
    </source>
</evidence>
<name>A0A0F5K3J7_9BURK</name>
<keyword evidence="2" id="KW-1185">Reference proteome</keyword>
<comment type="caution">
    <text evidence="1">The sequence shown here is derived from an EMBL/GenBank/DDBJ whole genome shotgun (WGS) entry which is preliminary data.</text>
</comment>
<dbReference type="PATRIC" id="fig|28092.6.peg.1039"/>
<organism evidence="1 2">
    <name type="scientific">Robbsia andropogonis</name>
    <dbReference type="NCBI Taxonomy" id="28092"/>
    <lineage>
        <taxon>Bacteria</taxon>
        <taxon>Pseudomonadati</taxon>
        <taxon>Pseudomonadota</taxon>
        <taxon>Betaproteobacteria</taxon>
        <taxon>Burkholderiales</taxon>
        <taxon>Burkholderiaceae</taxon>
        <taxon>Robbsia</taxon>
    </lineage>
</organism>
<dbReference type="AlphaFoldDB" id="A0A0F5K3J7"/>
<accession>A0A0F5K3J7</accession>
<gene>
    <name evidence="1" type="ORF">WM40_04395</name>
</gene>
<proteinExistence type="predicted"/>
<evidence type="ECO:0008006" key="3">
    <source>
        <dbReference type="Google" id="ProtNLM"/>
    </source>
</evidence>
<evidence type="ECO:0000313" key="1">
    <source>
        <dbReference type="EMBL" id="KKB64658.1"/>
    </source>
</evidence>
<protein>
    <recommendedName>
        <fullName evidence="3">Tat pathway signal protein</fullName>
    </recommendedName>
</protein>
<dbReference type="PROSITE" id="PS51318">
    <property type="entry name" value="TAT"/>
    <property type="match status" value="1"/>
</dbReference>
<dbReference type="InterPro" id="IPR006311">
    <property type="entry name" value="TAT_signal"/>
</dbReference>
<dbReference type="STRING" id="28092.WM40_04395"/>